<dbReference type="GO" id="GO:0005886">
    <property type="term" value="C:plasma membrane"/>
    <property type="evidence" value="ECO:0007669"/>
    <property type="project" value="TreeGrafter"/>
</dbReference>
<comment type="caution">
    <text evidence="7">The sequence shown here is derived from an EMBL/GenBank/DDBJ whole genome shotgun (WGS) entry which is preliminary data.</text>
</comment>
<evidence type="ECO:0000313" key="8">
    <source>
        <dbReference type="Proteomes" id="UP001314170"/>
    </source>
</evidence>
<dbReference type="GO" id="GO:0005524">
    <property type="term" value="F:ATP binding"/>
    <property type="evidence" value="ECO:0007669"/>
    <property type="project" value="UniProtKB-KW"/>
</dbReference>
<dbReference type="GO" id="GO:0004674">
    <property type="term" value="F:protein serine/threonine kinase activity"/>
    <property type="evidence" value="ECO:0007669"/>
    <property type="project" value="UniProtKB-KW"/>
</dbReference>
<evidence type="ECO:0000256" key="3">
    <source>
        <dbReference type="ARBA" id="ARBA00022741"/>
    </source>
</evidence>
<dbReference type="AlphaFoldDB" id="A0AAV1R0F1"/>
<dbReference type="EMBL" id="CAWUPB010000857">
    <property type="protein sequence ID" value="CAK7327476.1"/>
    <property type="molecule type" value="Genomic_DNA"/>
</dbReference>
<reference evidence="7 8" key="1">
    <citation type="submission" date="2024-01" db="EMBL/GenBank/DDBJ databases">
        <authorList>
            <person name="Waweru B."/>
        </authorList>
    </citation>
    <scope>NUCLEOTIDE SEQUENCE [LARGE SCALE GENOMIC DNA]</scope>
</reference>
<dbReference type="PANTHER" id="PTHR27002">
    <property type="entry name" value="RECEPTOR-LIKE SERINE/THREONINE-PROTEIN KINASE SD1-8"/>
    <property type="match status" value="1"/>
</dbReference>
<evidence type="ECO:0000256" key="4">
    <source>
        <dbReference type="ARBA" id="ARBA00022777"/>
    </source>
</evidence>
<evidence type="ECO:0000256" key="6">
    <source>
        <dbReference type="SAM" id="MobiDB-lite"/>
    </source>
</evidence>
<gene>
    <name evidence="7" type="ORF">DCAF_LOCUS5188</name>
</gene>
<keyword evidence="8" id="KW-1185">Reference proteome</keyword>
<sequence length="117" mass="13331">MLGVLIDMDKDLCLDLDPRGQHIAWRLFDEGRPMELVSESIIEVCNLYEVLRSIHVALLCVQGNRVDRPSMSSVVLMLGNEDPLPQPKHPSFFIERDPIEPSSPSRENHIHLTSARF</sequence>
<dbReference type="PANTHER" id="PTHR27002:SF1092">
    <property type="entry name" value="RECEPTOR-LIKE SERINE_THREONINE-PROTEIN KINASE"/>
    <property type="match status" value="1"/>
</dbReference>
<organism evidence="7 8">
    <name type="scientific">Dovyalis caffra</name>
    <dbReference type="NCBI Taxonomy" id="77055"/>
    <lineage>
        <taxon>Eukaryota</taxon>
        <taxon>Viridiplantae</taxon>
        <taxon>Streptophyta</taxon>
        <taxon>Embryophyta</taxon>
        <taxon>Tracheophyta</taxon>
        <taxon>Spermatophyta</taxon>
        <taxon>Magnoliopsida</taxon>
        <taxon>eudicotyledons</taxon>
        <taxon>Gunneridae</taxon>
        <taxon>Pentapetalae</taxon>
        <taxon>rosids</taxon>
        <taxon>fabids</taxon>
        <taxon>Malpighiales</taxon>
        <taxon>Salicaceae</taxon>
        <taxon>Flacourtieae</taxon>
        <taxon>Dovyalis</taxon>
    </lineage>
</organism>
<evidence type="ECO:0000256" key="5">
    <source>
        <dbReference type="ARBA" id="ARBA00022840"/>
    </source>
</evidence>
<keyword evidence="5" id="KW-0067">ATP-binding</keyword>
<evidence type="ECO:0008006" key="9">
    <source>
        <dbReference type="Google" id="ProtNLM"/>
    </source>
</evidence>
<proteinExistence type="predicted"/>
<keyword evidence="1" id="KW-0723">Serine/threonine-protein kinase</keyword>
<keyword evidence="2" id="KW-0808">Transferase</keyword>
<name>A0AAV1R0F1_9ROSI</name>
<dbReference type="Proteomes" id="UP001314170">
    <property type="component" value="Unassembled WGS sequence"/>
</dbReference>
<accession>A0AAV1R0F1</accession>
<feature type="region of interest" description="Disordered" evidence="6">
    <location>
        <begin position="80"/>
        <end position="117"/>
    </location>
</feature>
<protein>
    <recommendedName>
        <fullName evidence="9">S-locus receptor kinase C-terminal domain-containing protein</fullName>
    </recommendedName>
</protein>
<evidence type="ECO:0000256" key="1">
    <source>
        <dbReference type="ARBA" id="ARBA00022527"/>
    </source>
</evidence>
<keyword evidence="4" id="KW-0418">Kinase</keyword>
<evidence type="ECO:0000256" key="2">
    <source>
        <dbReference type="ARBA" id="ARBA00022679"/>
    </source>
</evidence>
<evidence type="ECO:0000313" key="7">
    <source>
        <dbReference type="EMBL" id="CAK7327476.1"/>
    </source>
</evidence>
<keyword evidence="3" id="KW-0547">Nucleotide-binding</keyword>